<evidence type="ECO:0000313" key="3">
    <source>
        <dbReference type="Proteomes" id="UP001295684"/>
    </source>
</evidence>
<dbReference type="EMBL" id="CAMPGE010028059">
    <property type="protein sequence ID" value="CAI2385617.1"/>
    <property type="molecule type" value="Genomic_DNA"/>
</dbReference>
<accession>A0AAD1Y6N5</accession>
<protein>
    <submittedName>
        <fullName evidence="2">Uncharacterized protein</fullName>
    </submittedName>
</protein>
<feature type="compositionally biased region" description="Basic and acidic residues" evidence="1">
    <location>
        <begin position="22"/>
        <end position="41"/>
    </location>
</feature>
<organism evidence="2 3">
    <name type="scientific">Euplotes crassus</name>
    <dbReference type="NCBI Taxonomy" id="5936"/>
    <lineage>
        <taxon>Eukaryota</taxon>
        <taxon>Sar</taxon>
        <taxon>Alveolata</taxon>
        <taxon>Ciliophora</taxon>
        <taxon>Intramacronucleata</taxon>
        <taxon>Spirotrichea</taxon>
        <taxon>Hypotrichia</taxon>
        <taxon>Euplotida</taxon>
        <taxon>Euplotidae</taxon>
        <taxon>Moneuplotes</taxon>
    </lineage>
</organism>
<dbReference type="Proteomes" id="UP001295684">
    <property type="component" value="Unassembled WGS sequence"/>
</dbReference>
<feature type="region of interest" description="Disordered" evidence="1">
    <location>
        <begin position="22"/>
        <end position="44"/>
    </location>
</feature>
<sequence length="495" mass="57385">MREEEDQIGMFSRVGKTAAIVEERRAGKSARTGEQRVERKKHEPKRKIKANFKLDSSFKTVSRYQRQKVLDKKDISVPVGYYRPKFSFIQCSRHTESEFCRTESCLSQGQRLMIKVKMCNRIFRSLKTSENSSLRGRSQNLRKKLNNLKKNSKREKLYQNTDRASSNKVSKLMISTVNSQHISEEASSAKLVMPRNVSTCNKKGSVPFESTRMFLVKSQLSHKKLTSKKTLSIFPPKEISLLQGPFEIEDSLRSQSKKSRGKSLFKVPIILTGRSPQTKFNRQKSGFSKPVGPCKEKLYRIIKKKNKEGALEIVPKFDISQEIQKRSNMIRSFDTTLGREEANYLQQKQLFDKGRLEKFDPKYNTQVRKIPSVDYSKMIGRDNVFESTCFTPDYYDSPDHKNSNKELNKSQNVVIGNVDFTKQISRDSCSSFYRHRRDISPEFYSYNLDSVSSCLRGTDWSKQSSRTKKVIQEKKRKILTLYCTTSVKMKKLGQK</sequence>
<keyword evidence="3" id="KW-1185">Reference proteome</keyword>
<dbReference type="AlphaFoldDB" id="A0AAD1Y6N5"/>
<evidence type="ECO:0000313" key="2">
    <source>
        <dbReference type="EMBL" id="CAI2385617.1"/>
    </source>
</evidence>
<gene>
    <name evidence="2" type="ORF">ECRASSUSDP1_LOCUS27196</name>
</gene>
<proteinExistence type="predicted"/>
<reference evidence="2" key="1">
    <citation type="submission" date="2023-07" db="EMBL/GenBank/DDBJ databases">
        <authorList>
            <consortium name="AG Swart"/>
            <person name="Singh M."/>
            <person name="Singh A."/>
            <person name="Seah K."/>
            <person name="Emmerich C."/>
        </authorList>
    </citation>
    <scope>NUCLEOTIDE SEQUENCE</scope>
    <source>
        <strain evidence="2">DP1</strain>
    </source>
</reference>
<name>A0AAD1Y6N5_EUPCR</name>
<comment type="caution">
    <text evidence="2">The sequence shown here is derived from an EMBL/GenBank/DDBJ whole genome shotgun (WGS) entry which is preliminary data.</text>
</comment>
<evidence type="ECO:0000256" key="1">
    <source>
        <dbReference type="SAM" id="MobiDB-lite"/>
    </source>
</evidence>